<dbReference type="PROSITE" id="PS50222">
    <property type="entry name" value="EF_HAND_2"/>
    <property type="match status" value="4"/>
</dbReference>
<feature type="transmembrane region" description="Helical" evidence="6">
    <location>
        <begin position="805"/>
        <end position="826"/>
    </location>
</feature>
<evidence type="ECO:0000256" key="5">
    <source>
        <dbReference type="ARBA" id="ARBA00023136"/>
    </source>
</evidence>
<keyword evidence="9" id="KW-1185">Reference proteome</keyword>
<dbReference type="Gene3D" id="1.10.238.10">
    <property type="entry name" value="EF-hand"/>
    <property type="match status" value="2"/>
</dbReference>
<evidence type="ECO:0000256" key="1">
    <source>
        <dbReference type="ARBA" id="ARBA00004141"/>
    </source>
</evidence>
<dbReference type="Gene3D" id="1.10.287.70">
    <property type="match status" value="2"/>
</dbReference>
<evidence type="ECO:0000259" key="7">
    <source>
        <dbReference type="PROSITE" id="PS50222"/>
    </source>
</evidence>
<dbReference type="SUPFAM" id="SSF47473">
    <property type="entry name" value="EF-hand"/>
    <property type="match status" value="1"/>
</dbReference>
<feature type="domain" description="EF-hand" evidence="7">
    <location>
        <begin position="434"/>
        <end position="469"/>
    </location>
</feature>
<feature type="domain" description="EF-hand" evidence="7">
    <location>
        <begin position="393"/>
        <end position="428"/>
    </location>
</feature>
<feature type="domain" description="EF-hand" evidence="7">
    <location>
        <begin position="927"/>
        <end position="962"/>
    </location>
</feature>
<gene>
    <name evidence="8" type="ORF">EVOR1521_LOCUS4458</name>
</gene>
<evidence type="ECO:0000313" key="9">
    <source>
        <dbReference type="Proteomes" id="UP001178507"/>
    </source>
</evidence>
<dbReference type="InterPro" id="IPR018247">
    <property type="entry name" value="EF_Hand_1_Ca_BS"/>
</dbReference>
<dbReference type="PANTHER" id="PTHR10037">
    <property type="entry name" value="VOLTAGE-GATED CATION CHANNEL CALCIUM AND SODIUM"/>
    <property type="match status" value="1"/>
</dbReference>
<proteinExistence type="predicted"/>
<evidence type="ECO:0000256" key="4">
    <source>
        <dbReference type="ARBA" id="ARBA00022989"/>
    </source>
</evidence>
<dbReference type="InterPro" id="IPR011992">
    <property type="entry name" value="EF-hand-dom_pair"/>
</dbReference>
<dbReference type="EMBL" id="CAUJNA010000301">
    <property type="protein sequence ID" value="CAJ1375091.1"/>
    <property type="molecule type" value="Genomic_DNA"/>
</dbReference>
<dbReference type="InterPro" id="IPR002048">
    <property type="entry name" value="EF_hand_dom"/>
</dbReference>
<dbReference type="GO" id="GO:0005509">
    <property type="term" value="F:calcium ion binding"/>
    <property type="evidence" value="ECO:0007669"/>
    <property type="project" value="InterPro"/>
</dbReference>
<dbReference type="SMART" id="SM00054">
    <property type="entry name" value="EFh"/>
    <property type="match status" value="4"/>
</dbReference>
<dbReference type="Pfam" id="PF13499">
    <property type="entry name" value="EF-hand_7"/>
    <property type="match status" value="1"/>
</dbReference>
<comment type="caution">
    <text evidence="8">The sequence shown here is derived from an EMBL/GenBank/DDBJ whole genome shotgun (WGS) entry which is preliminary data.</text>
</comment>
<feature type="transmembrane region" description="Helical" evidence="6">
    <location>
        <begin position="263"/>
        <end position="289"/>
    </location>
</feature>
<evidence type="ECO:0000256" key="6">
    <source>
        <dbReference type="SAM" id="Phobius"/>
    </source>
</evidence>
<dbReference type="InterPro" id="IPR005821">
    <property type="entry name" value="Ion_trans_dom"/>
</dbReference>
<feature type="transmembrane region" description="Helical" evidence="6">
    <location>
        <begin position="344"/>
        <end position="369"/>
    </location>
</feature>
<dbReference type="Pfam" id="PF00520">
    <property type="entry name" value="Ion_trans"/>
    <property type="match status" value="2"/>
</dbReference>
<dbReference type="AlphaFoldDB" id="A0AA36MKD3"/>
<feature type="transmembrane region" description="Helical" evidence="6">
    <location>
        <begin position="200"/>
        <end position="221"/>
    </location>
</feature>
<dbReference type="PROSITE" id="PS00018">
    <property type="entry name" value="EF_HAND_1"/>
    <property type="match status" value="4"/>
</dbReference>
<accession>A0AA36MKD3</accession>
<protein>
    <recommendedName>
        <fullName evidence="7">EF-hand domain-containing protein</fullName>
    </recommendedName>
</protein>
<keyword evidence="4 6" id="KW-1133">Transmembrane helix</keyword>
<dbReference type="GO" id="GO:0001518">
    <property type="term" value="C:voltage-gated sodium channel complex"/>
    <property type="evidence" value="ECO:0007669"/>
    <property type="project" value="TreeGrafter"/>
</dbReference>
<name>A0AA36MKD3_9DINO</name>
<comment type="subcellular location">
    <subcellularLocation>
        <location evidence="1">Membrane</location>
        <topology evidence="1">Multi-pass membrane protein</topology>
    </subcellularLocation>
</comment>
<organism evidence="8 9">
    <name type="scientific">Effrenium voratum</name>
    <dbReference type="NCBI Taxonomy" id="2562239"/>
    <lineage>
        <taxon>Eukaryota</taxon>
        <taxon>Sar</taxon>
        <taxon>Alveolata</taxon>
        <taxon>Dinophyceae</taxon>
        <taxon>Suessiales</taxon>
        <taxon>Symbiodiniaceae</taxon>
        <taxon>Effrenium</taxon>
    </lineage>
</organism>
<dbReference type="InterPro" id="IPR027359">
    <property type="entry name" value="Volt_channel_dom_sf"/>
</dbReference>
<sequence>MPEPIPRLLDLGQILQRVQKQQAESQESLKLLAEQHKQWQATIVSLLDYDRPILNTSNAKHLPASKVHEVAQQFQPESGLHHLVSDRSARSSAGRRQSVRNATLQQMVEEVHADLHSAGEDLSAQRKRCLDFVRSPCFEYITGGIIMCNMITIGIEEETTLQDGGADWGVQVERTFLAIYIIELVLRVMAHGIRSLGSPWMLLDLFLVVVGFMSLVFAPLAQSSALDSFDKLMVARGLRLLRLARVLRLSHRFKVVWRLVNGLLTAGGTMLSTSALISLTLFIAGCVAVEIISKDSDLINNPSTGPIVKQYFGSLPRSSLTLLQFVTMDSLSAIYYPLIVEKPYLALFFVPLLILISVCLMNLVTAVLVETSMSFSASEHERERVATKEKIKQALPDLFQLFDEWDADRSGAITRMELEKLHMDVLPDYLVDVMPVESMSELFDLLDVDETNSLTREEFVEGLLHLVLLEIPPWAVQYLSMLRLIRSQLREETQEVAEEPVFVRSKCTAPCCALTGCALTGGKETPSQRRSGRNMSCAEPRRPDLEQILQRVQRQQAESQESLRLLAEQHKQWQATIVSLLACDRPLASVNDFPASDLQPAKVHEVLESPGQFLHEASTQSLVSSPSDKLKPKRKSIVHQMVAEVETEMHPEEEEELPAWRRRLVDFVQSPWFEHITGCIIMCNMITTGIEAEASLRGETNWGMQVERAFLAIYTIELVLRVMANGIRSLLGEWMLLDLFLVVVGFVVLVLGPLFQDSPLRGLDKLMLARGLRLLRLARVLRLSARFKVVWRLVNGLLTAGGTMMSTTALIMLTLFISGCVAVEIITKDPDLTNNPSTAPIVHAYFGSLPKSCLTLLQFVTVDSLASIYYPLIVEKPYLSLFFLPLMILISVCLMNLVTAVLVETSMNFTASEQERERLETKDKIKEALPELCRLFDEWDEDHDGCITRAELGKVPVDHLPDNLGDVMPVDSMSELFDLLDVDETNSLTREEFVDGLLNLLLLDMPRWAIEYVKMLRLIRLQLLEMNRSLTAPQLRKLPPQQILRSL</sequence>
<dbReference type="Gene3D" id="1.20.120.350">
    <property type="entry name" value="Voltage-gated potassium channels. Chain C"/>
    <property type="match status" value="2"/>
</dbReference>
<dbReference type="InterPro" id="IPR043203">
    <property type="entry name" value="VGCC_Ca_Na"/>
</dbReference>
<evidence type="ECO:0000256" key="2">
    <source>
        <dbReference type="ARBA" id="ARBA00022692"/>
    </source>
</evidence>
<evidence type="ECO:0000313" key="8">
    <source>
        <dbReference type="EMBL" id="CAJ1375091.1"/>
    </source>
</evidence>
<feature type="domain" description="EF-hand" evidence="7">
    <location>
        <begin position="968"/>
        <end position="1003"/>
    </location>
</feature>
<evidence type="ECO:0000256" key="3">
    <source>
        <dbReference type="ARBA" id="ARBA00022837"/>
    </source>
</evidence>
<dbReference type="GO" id="GO:0005248">
    <property type="term" value="F:voltage-gated sodium channel activity"/>
    <property type="evidence" value="ECO:0007669"/>
    <property type="project" value="TreeGrafter"/>
</dbReference>
<feature type="transmembrane region" description="Helical" evidence="6">
    <location>
        <begin position="878"/>
        <end position="903"/>
    </location>
</feature>
<keyword evidence="5 6" id="KW-0472">Membrane</keyword>
<feature type="transmembrane region" description="Helical" evidence="6">
    <location>
        <begin position="734"/>
        <end position="755"/>
    </location>
</feature>
<keyword evidence="3" id="KW-0106">Calcium</keyword>
<dbReference type="PANTHER" id="PTHR10037:SF62">
    <property type="entry name" value="SODIUM CHANNEL PROTEIN 60E"/>
    <property type="match status" value="1"/>
</dbReference>
<keyword evidence="2 6" id="KW-0812">Transmembrane</keyword>
<dbReference type="SUPFAM" id="SSF81324">
    <property type="entry name" value="Voltage-gated potassium channels"/>
    <property type="match status" value="2"/>
</dbReference>
<dbReference type="Proteomes" id="UP001178507">
    <property type="component" value="Unassembled WGS sequence"/>
</dbReference>
<reference evidence="8" key="1">
    <citation type="submission" date="2023-08" db="EMBL/GenBank/DDBJ databases">
        <authorList>
            <person name="Chen Y."/>
            <person name="Shah S."/>
            <person name="Dougan E. K."/>
            <person name="Thang M."/>
            <person name="Chan C."/>
        </authorList>
    </citation>
    <scope>NUCLEOTIDE SEQUENCE</scope>
</reference>